<feature type="compositionally biased region" description="Polar residues" evidence="1">
    <location>
        <begin position="77"/>
        <end position="94"/>
    </location>
</feature>
<dbReference type="InterPro" id="IPR032675">
    <property type="entry name" value="LRR_dom_sf"/>
</dbReference>
<protein>
    <submittedName>
        <fullName evidence="4">Endo/exonuclease/phosphatase domain-containing protein</fullName>
    </submittedName>
</protein>
<evidence type="ECO:0000313" key="3">
    <source>
        <dbReference type="Proteomes" id="UP000038045"/>
    </source>
</evidence>
<evidence type="ECO:0000259" key="2">
    <source>
        <dbReference type="Pfam" id="PF03372"/>
    </source>
</evidence>
<feature type="domain" description="Endonuclease/exonuclease/phosphatase" evidence="2">
    <location>
        <begin position="389"/>
        <end position="722"/>
    </location>
</feature>
<dbReference type="WBParaSite" id="PTRK_0000471700.1">
    <property type="protein sequence ID" value="PTRK_0000471700.1"/>
    <property type="gene ID" value="PTRK_0000471700"/>
</dbReference>
<dbReference type="Pfam" id="PF13855">
    <property type="entry name" value="LRR_8"/>
    <property type="match status" value="1"/>
</dbReference>
<feature type="compositionally biased region" description="Polar residues" evidence="1">
    <location>
        <begin position="121"/>
        <end position="136"/>
    </location>
</feature>
<dbReference type="Gene3D" id="3.80.10.10">
    <property type="entry name" value="Ribonuclease Inhibitor"/>
    <property type="match status" value="1"/>
</dbReference>
<dbReference type="Proteomes" id="UP000038045">
    <property type="component" value="Unplaced"/>
</dbReference>
<evidence type="ECO:0000313" key="4">
    <source>
        <dbReference type="WBParaSite" id="PTRK_0000471700.1"/>
    </source>
</evidence>
<dbReference type="PANTHER" id="PTHR12121:SF100">
    <property type="entry name" value="POLY(A)-SPECIFIC RIBONUCLEASE"/>
    <property type="match status" value="1"/>
</dbReference>
<evidence type="ECO:0000256" key="1">
    <source>
        <dbReference type="SAM" id="MobiDB-lite"/>
    </source>
</evidence>
<dbReference type="SUPFAM" id="SSF52058">
    <property type="entry name" value="L domain-like"/>
    <property type="match status" value="1"/>
</dbReference>
<dbReference type="STRING" id="131310.A0A0N4ZB03"/>
<dbReference type="Gene3D" id="3.60.10.10">
    <property type="entry name" value="Endonuclease/exonuclease/phosphatase"/>
    <property type="match status" value="1"/>
</dbReference>
<dbReference type="InterPro" id="IPR050410">
    <property type="entry name" value="CCR4/nocturin_mRNA_transcr"/>
</dbReference>
<dbReference type="InterPro" id="IPR005135">
    <property type="entry name" value="Endo/exonuclease/phosphatase"/>
</dbReference>
<feature type="region of interest" description="Disordered" evidence="1">
    <location>
        <begin position="1"/>
        <end position="27"/>
    </location>
</feature>
<proteinExistence type="predicted"/>
<dbReference type="InterPro" id="IPR001611">
    <property type="entry name" value="Leu-rich_rpt"/>
</dbReference>
<dbReference type="PROSITE" id="PS51450">
    <property type="entry name" value="LRR"/>
    <property type="match status" value="2"/>
</dbReference>
<keyword evidence="3" id="KW-1185">Reference proteome</keyword>
<dbReference type="Pfam" id="PF03372">
    <property type="entry name" value="Exo_endo_phos"/>
    <property type="match status" value="1"/>
</dbReference>
<organism evidence="3 4">
    <name type="scientific">Parastrongyloides trichosuri</name>
    <name type="common">Possum-specific nematode worm</name>
    <dbReference type="NCBI Taxonomy" id="131310"/>
    <lineage>
        <taxon>Eukaryota</taxon>
        <taxon>Metazoa</taxon>
        <taxon>Ecdysozoa</taxon>
        <taxon>Nematoda</taxon>
        <taxon>Chromadorea</taxon>
        <taxon>Rhabditida</taxon>
        <taxon>Tylenchina</taxon>
        <taxon>Panagrolaimomorpha</taxon>
        <taxon>Strongyloidoidea</taxon>
        <taxon>Strongyloididae</taxon>
        <taxon>Parastrongyloides</taxon>
    </lineage>
</organism>
<dbReference type="GO" id="GO:0000175">
    <property type="term" value="F:3'-5'-RNA exonuclease activity"/>
    <property type="evidence" value="ECO:0007669"/>
    <property type="project" value="TreeGrafter"/>
</dbReference>
<name>A0A0N4ZB03_PARTI</name>
<sequence length="744" mass="85531">MSKSNDDNSTKNNSQVRNGSSNSNEEVPKLLSLRNLRQAEEFRQLCCGIVHKKSPLTTLEGSANRQTPTSDGDERTFLSNISSSERSKNNSPASRENEPRSTARETLMSLVSGSIERKGNTRSNNNTPALQHGWSQRNEKHEYEDELYTGHRIFSHFPYPVYSDEEINDIVPPHVDVLAQRNSTISNVDPQYMEEARTNGSGNESTKEVKVKHKQKKKAAQLNDDSVAISICCGLRILPSYVFDNIKNSLITAIYLSNNALEYIPESIGGMLNLKYMDLSHNKLTTLPKTISKCFNLFFLDVTNNLITHFPDNLGLLKRRLEALYVYNNPLRNDLLHIFNFEDPGKALLDFLQRRFYLRQVPPPRREWRYIHSSKTGQSHPHLPTISVMTYNILSYKYLFSSRFNYCPEDELKWEYRKAVVFEEIIHYAPSIVTMQEVPKGDYESYFSPKLIENGYEGIFFPKSRIRKTKEDMTQHIDGCAIFWQTRIFAYIVNFNIEFKKLICEIYPGNDEKTKRVNSFDNVGVIVALMVKGDIPEGEVDETLPHGIYYRPLLISTAHIHWDPEYADVKLIQSMLLMKALQHKRAYIALQLKCNVHEIPVIITGDFNSVRKSSVIEFMCKAKISKQDDGLMLFKNCKKLNILSSIAGDPNFYHHALKDIEMVDMSNYEFTNFTPDFVDVIDYIFYTSATLSACGIIEPPSAEWIKNSEIIGFPHPHFPSDHIPIVANFFFNKINPSIFSKFNF</sequence>
<reference evidence="4" key="1">
    <citation type="submission" date="2017-02" db="UniProtKB">
        <authorList>
            <consortium name="WormBaseParasite"/>
        </authorList>
    </citation>
    <scope>IDENTIFICATION</scope>
</reference>
<accession>A0A0N4ZB03</accession>
<dbReference type="InterPro" id="IPR036691">
    <property type="entry name" value="Endo/exonu/phosph_ase_sf"/>
</dbReference>
<feature type="compositionally biased region" description="Polar residues" evidence="1">
    <location>
        <begin position="15"/>
        <end position="25"/>
    </location>
</feature>
<feature type="region of interest" description="Disordered" evidence="1">
    <location>
        <begin position="58"/>
        <end position="138"/>
    </location>
</feature>
<feature type="compositionally biased region" description="Polar residues" evidence="1">
    <location>
        <begin position="58"/>
        <end position="70"/>
    </location>
</feature>
<dbReference type="SUPFAM" id="SSF56219">
    <property type="entry name" value="DNase I-like"/>
    <property type="match status" value="1"/>
</dbReference>
<dbReference type="AlphaFoldDB" id="A0A0N4ZB03"/>
<dbReference type="PANTHER" id="PTHR12121">
    <property type="entry name" value="CARBON CATABOLITE REPRESSOR PROTEIN 4"/>
    <property type="match status" value="1"/>
</dbReference>